<feature type="domain" description="HTH tetR-type" evidence="4">
    <location>
        <begin position="14"/>
        <end position="74"/>
    </location>
</feature>
<feature type="DNA-binding region" description="H-T-H motif" evidence="2">
    <location>
        <begin position="37"/>
        <end position="56"/>
    </location>
</feature>
<dbReference type="Gene3D" id="1.10.357.10">
    <property type="entry name" value="Tetracycline Repressor, domain 2"/>
    <property type="match status" value="1"/>
</dbReference>
<protein>
    <submittedName>
        <fullName evidence="5">TetR/AcrR family transcriptional regulator</fullName>
    </submittedName>
</protein>
<keyword evidence="1 2" id="KW-0238">DNA-binding</keyword>
<gene>
    <name evidence="5" type="ORF">ACFOEX_05485</name>
</gene>
<evidence type="ECO:0000256" key="2">
    <source>
        <dbReference type="PROSITE-ProRule" id="PRU00335"/>
    </source>
</evidence>
<dbReference type="PROSITE" id="PS50977">
    <property type="entry name" value="HTH_TETR_2"/>
    <property type="match status" value="1"/>
</dbReference>
<name>A0ABV7LE33_9HYPH</name>
<dbReference type="InterPro" id="IPR050624">
    <property type="entry name" value="HTH-type_Tx_Regulator"/>
</dbReference>
<dbReference type="PANTHER" id="PTHR43479:SF11">
    <property type="entry name" value="ACREF_ENVCD OPERON REPRESSOR-RELATED"/>
    <property type="match status" value="1"/>
</dbReference>
<organism evidence="5 6">
    <name type="scientific">Camelimonas abortus</name>
    <dbReference type="NCBI Taxonomy" id="1017184"/>
    <lineage>
        <taxon>Bacteria</taxon>
        <taxon>Pseudomonadati</taxon>
        <taxon>Pseudomonadota</taxon>
        <taxon>Alphaproteobacteria</taxon>
        <taxon>Hyphomicrobiales</taxon>
        <taxon>Chelatococcaceae</taxon>
        <taxon>Camelimonas</taxon>
    </lineage>
</organism>
<feature type="region of interest" description="Disordered" evidence="3">
    <location>
        <begin position="194"/>
        <end position="235"/>
    </location>
</feature>
<evidence type="ECO:0000313" key="5">
    <source>
        <dbReference type="EMBL" id="MFC3265812.1"/>
    </source>
</evidence>
<proteinExistence type="predicted"/>
<keyword evidence="6" id="KW-1185">Reference proteome</keyword>
<dbReference type="PANTHER" id="PTHR43479">
    <property type="entry name" value="ACREF/ENVCD OPERON REPRESSOR-RELATED"/>
    <property type="match status" value="1"/>
</dbReference>
<comment type="caution">
    <text evidence="5">The sequence shown here is derived from an EMBL/GenBank/DDBJ whole genome shotgun (WGS) entry which is preliminary data.</text>
</comment>
<dbReference type="InterPro" id="IPR009057">
    <property type="entry name" value="Homeodomain-like_sf"/>
</dbReference>
<dbReference type="Pfam" id="PF00440">
    <property type="entry name" value="TetR_N"/>
    <property type="match status" value="1"/>
</dbReference>
<accession>A0ABV7LE33</accession>
<evidence type="ECO:0000256" key="3">
    <source>
        <dbReference type="SAM" id="MobiDB-lite"/>
    </source>
</evidence>
<evidence type="ECO:0000256" key="1">
    <source>
        <dbReference type="ARBA" id="ARBA00023125"/>
    </source>
</evidence>
<dbReference type="InterPro" id="IPR001647">
    <property type="entry name" value="HTH_TetR"/>
</dbReference>
<evidence type="ECO:0000313" key="6">
    <source>
        <dbReference type="Proteomes" id="UP001595536"/>
    </source>
</evidence>
<dbReference type="Proteomes" id="UP001595536">
    <property type="component" value="Unassembled WGS sequence"/>
</dbReference>
<dbReference type="RefSeq" id="WP_376830505.1">
    <property type="nucleotide sequence ID" value="NZ_JBHLWR010000006.1"/>
</dbReference>
<dbReference type="SUPFAM" id="SSF46689">
    <property type="entry name" value="Homeodomain-like"/>
    <property type="match status" value="1"/>
</dbReference>
<evidence type="ECO:0000259" key="4">
    <source>
        <dbReference type="PROSITE" id="PS50977"/>
    </source>
</evidence>
<reference evidence="6" key="1">
    <citation type="journal article" date="2019" name="Int. J. Syst. Evol. Microbiol.">
        <title>The Global Catalogue of Microorganisms (GCM) 10K type strain sequencing project: providing services to taxonomists for standard genome sequencing and annotation.</title>
        <authorList>
            <consortium name="The Broad Institute Genomics Platform"/>
            <consortium name="The Broad Institute Genome Sequencing Center for Infectious Disease"/>
            <person name="Wu L."/>
            <person name="Ma J."/>
        </authorList>
    </citation>
    <scope>NUCLEOTIDE SEQUENCE [LARGE SCALE GENOMIC DNA]</scope>
    <source>
        <strain evidence="6">CCM 7941</strain>
    </source>
</reference>
<dbReference type="EMBL" id="JBHRUV010000022">
    <property type="protein sequence ID" value="MFC3265812.1"/>
    <property type="molecule type" value="Genomic_DNA"/>
</dbReference>
<sequence length="235" mass="25399">MTVTAGVRLDARQRRSRRALYEALDQLLAERPYADITVTDLVERASVGRQTFYRHFESIDAMLEQRLKEDMADHFAFARQLAAEGGPVFQDWVERVAADAFTRAGRQPRLYRLILGGDAGGGALRAFTTQIARMMMFAPGVSPGADPATQRFVSAYYAGAVSSFLLEWLRDPAGRTPEEMGALFARLSVAPQADAERGRATGPAADQAAGETETHAACAPPGRAGDASMNATTGE</sequence>